<keyword evidence="3 14" id="KW-0645">Protease</keyword>
<keyword evidence="6" id="KW-0256">Endoplasmic reticulum</keyword>
<evidence type="ECO:0000256" key="8">
    <source>
        <dbReference type="ARBA" id="ARBA00023136"/>
    </source>
</evidence>
<feature type="transmembrane region" description="Helical" evidence="11">
    <location>
        <begin position="100"/>
        <end position="120"/>
    </location>
</feature>
<gene>
    <name evidence="14" type="primary">LOC105038234</name>
</gene>
<evidence type="ECO:0000313" key="14">
    <source>
        <dbReference type="RefSeq" id="XP_010912265.1"/>
    </source>
</evidence>
<feature type="transmembrane region" description="Helical" evidence="11">
    <location>
        <begin position="189"/>
        <end position="210"/>
    </location>
</feature>
<feature type="transmembrane region" description="Helical" evidence="11">
    <location>
        <begin position="283"/>
        <end position="303"/>
    </location>
</feature>
<comment type="catalytic activity">
    <reaction evidence="9">
        <text>Hydrolyzes the peptide bond -P2-(S-farnesyl or geranylgeranyl)C-P1'-P2'-P3'-COOH where P1' and P2' are amino acids with aliphatic sidechains and P3' is any C-terminal residue.</text>
        <dbReference type="EC" id="3.4.26.1"/>
    </reaction>
</comment>
<evidence type="ECO:0000256" key="7">
    <source>
        <dbReference type="ARBA" id="ARBA00022989"/>
    </source>
</evidence>
<dbReference type="RefSeq" id="XP_010912265.1">
    <property type="nucleotide sequence ID" value="XM_010913963.3"/>
</dbReference>
<feature type="domain" description="CAAX prenyl protease 2/Lysostaphin resistance protein A-like" evidence="12">
    <location>
        <begin position="165"/>
        <end position="271"/>
    </location>
</feature>
<evidence type="ECO:0000256" key="9">
    <source>
        <dbReference type="ARBA" id="ARBA00047280"/>
    </source>
</evidence>
<feature type="transmembrane region" description="Helical" evidence="11">
    <location>
        <begin position="20"/>
        <end position="39"/>
    </location>
</feature>
<evidence type="ECO:0000256" key="2">
    <source>
        <dbReference type="ARBA" id="ARBA00006897"/>
    </source>
</evidence>
<dbReference type="GO" id="GO:0071586">
    <property type="term" value="P:CAAX-box protein processing"/>
    <property type="evidence" value="ECO:0007669"/>
    <property type="project" value="InterPro"/>
</dbReference>
<accession>A0A6I9QRN4</accession>
<dbReference type="PANTHER" id="PTHR13046:SF0">
    <property type="entry name" value="CAAX PRENYL PROTEASE 2"/>
    <property type="match status" value="1"/>
</dbReference>
<keyword evidence="4 11" id="KW-0812">Transmembrane</keyword>
<evidence type="ECO:0000256" key="1">
    <source>
        <dbReference type="ARBA" id="ARBA00004477"/>
    </source>
</evidence>
<keyword evidence="5" id="KW-0378">Hydrolase</keyword>
<dbReference type="InterPro" id="IPR003675">
    <property type="entry name" value="Rce1/LyrA-like_dom"/>
</dbReference>
<sequence>MVVVPENPLTGEPAGSVPGSVAVAACAAMALFYVAILYAPTLILRLPPPSSLDSFMIRRFACAIVSSAISVLASAILLGLGRFQDLPLVLGVFGIRKDHLWQAVVFPLFLTSLLYSGSLVKKSWSLMNPCRGGRTNSGRGVRSHDCVRSDAPRFLNWASSCARNVMVWRNYVVAPFTEELVFRACMIPLLFCGGFKIYSIIFLSPVFFSLAHLNHFLELYFQQKYSFLKAFLIVGLQLGYTVIFGSYASFLFIRTGNLISPIVAHIFCNVMGLPTLSSSRTKGAATVACVAGLAGFCWLLFPATSPDMYNGRRDGCSCWQGYCSWN</sequence>
<comment type="similarity">
    <text evidence="2">Belongs to the peptidase U48 family.</text>
</comment>
<dbReference type="GO" id="GO:0005789">
    <property type="term" value="C:endoplasmic reticulum membrane"/>
    <property type="evidence" value="ECO:0007669"/>
    <property type="project" value="UniProtKB-SubCell"/>
</dbReference>
<dbReference type="Pfam" id="PF02517">
    <property type="entry name" value="Rce1-like"/>
    <property type="match status" value="1"/>
</dbReference>
<keyword evidence="8 11" id="KW-0472">Membrane</keyword>
<keyword evidence="7 11" id="KW-1133">Transmembrane helix</keyword>
<dbReference type="PANTHER" id="PTHR13046">
    <property type="entry name" value="PROTEASE U48 CAAX PRENYL PROTEASE RCE1"/>
    <property type="match status" value="1"/>
</dbReference>
<evidence type="ECO:0000256" key="6">
    <source>
        <dbReference type="ARBA" id="ARBA00022824"/>
    </source>
</evidence>
<name>A0A6I9QRN4_ELAGV</name>
<evidence type="ECO:0000256" key="10">
    <source>
        <dbReference type="ARBA" id="ARBA00049729"/>
    </source>
</evidence>
<reference evidence="14" key="1">
    <citation type="submission" date="2025-08" db="UniProtKB">
        <authorList>
            <consortium name="RefSeq"/>
        </authorList>
    </citation>
    <scope>IDENTIFICATION</scope>
</reference>
<dbReference type="AlphaFoldDB" id="A0A6I9QRN4"/>
<evidence type="ECO:0000313" key="13">
    <source>
        <dbReference type="Proteomes" id="UP000504607"/>
    </source>
</evidence>
<dbReference type="EC" id="3.4.26.1" evidence="10"/>
<protein>
    <recommendedName>
        <fullName evidence="10">intramembrane prenyl-peptidase Rce1</fullName>
        <ecNumber evidence="10">3.4.26.1</ecNumber>
    </recommendedName>
</protein>
<evidence type="ECO:0000259" key="12">
    <source>
        <dbReference type="Pfam" id="PF02517"/>
    </source>
</evidence>
<dbReference type="GeneID" id="105038234"/>
<dbReference type="KEGG" id="egu:105038234"/>
<comment type="subcellular location">
    <subcellularLocation>
        <location evidence="1">Endoplasmic reticulum membrane</location>
        <topology evidence="1">Multi-pass membrane protein</topology>
    </subcellularLocation>
</comment>
<keyword evidence="13" id="KW-1185">Reference proteome</keyword>
<dbReference type="InParanoid" id="A0A6I9QRN4"/>
<dbReference type="FunCoup" id="A0A6I9QRN4">
    <property type="interactions" value="1940"/>
</dbReference>
<evidence type="ECO:0000256" key="4">
    <source>
        <dbReference type="ARBA" id="ARBA00022692"/>
    </source>
</evidence>
<feature type="transmembrane region" description="Helical" evidence="11">
    <location>
        <begin position="60"/>
        <end position="80"/>
    </location>
</feature>
<dbReference type="Proteomes" id="UP000504607">
    <property type="component" value="Chromosome 2"/>
</dbReference>
<dbReference type="InterPro" id="IPR039731">
    <property type="entry name" value="Rce1"/>
</dbReference>
<dbReference type="GO" id="GO:0004222">
    <property type="term" value="F:metalloendopeptidase activity"/>
    <property type="evidence" value="ECO:0007669"/>
    <property type="project" value="InterPro"/>
</dbReference>
<evidence type="ECO:0000256" key="5">
    <source>
        <dbReference type="ARBA" id="ARBA00022801"/>
    </source>
</evidence>
<evidence type="ECO:0000256" key="3">
    <source>
        <dbReference type="ARBA" id="ARBA00022670"/>
    </source>
</evidence>
<organism evidence="13 14">
    <name type="scientific">Elaeis guineensis var. tenera</name>
    <name type="common">Oil palm</name>
    <dbReference type="NCBI Taxonomy" id="51953"/>
    <lineage>
        <taxon>Eukaryota</taxon>
        <taxon>Viridiplantae</taxon>
        <taxon>Streptophyta</taxon>
        <taxon>Embryophyta</taxon>
        <taxon>Tracheophyta</taxon>
        <taxon>Spermatophyta</taxon>
        <taxon>Magnoliopsida</taxon>
        <taxon>Liliopsida</taxon>
        <taxon>Arecaceae</taxon>
        <taxon>Arecoideae</taxon>
        <taxon>Cocoseae</taxon>
        <taxon>Elaeidinae</taxon>
        <taxon>Elaeis</taxon>
    </lineage>
</organism>
<evidence type="ECO:0000256" key="11">
    <source>
        <dbReference type="SAM" id="Phobius"/>
    </source>
</evidence>
<feature type="transmembrane region" description="Helical" evidence="11">
    <location>
        <begin position="230"/>
        <end position="253"/>
    </location>
</feature>
<proteinExistence type="inferred from homology"/>
<dbReference type="OrthoDB" id="271604at2759"/>